<gene>
    <name evidence="4" type="ORF">UFOPK2648_00172</name>
    <name evidence="5" type="ORF">UFOPK2824_00849</name>
    <name evidence="6" type="ORF">UFOPK3037_00230</name>
    <name evidence="7" type="ORF">UFOPK3278_00897</name>
    <name evidence="2" type="ORF">UFOPK3406_00142</name>
    <name evidence="3" type="ORF">UFOPK3925_00777</name>
    <name evidence="8" type="ORF">UFOPK4097_00413</name>
    <name evidence="9" type="ORF">UFOPK4301_00342</name>
</gene>
<dbReference type="EMBL" id="CAFAAO010000002">
    <property type="protein sequence ID" value="CAB4795145.1"/>
    <property type="molecule type" value="Genomic_DNA"/>
</dbReference>
<evidence type="ECO:0000313" key="4">
    <source>
        <dbReference type="EMBL" id="CAB4698322.1"/>
    </source>
</evidence>
<dbReference type="AlphaFoldDB" id="A0A6J5YNV8"/>
<reference evidence="2" key="1">
    <citation type="submission" date="2020-05" db="EMBL/GenBank/DDBJ databases">
        <authorList>
            <person name="Chiriac C."/>
            <person name="Salcher M."/>
            <person name="Ghai R."/>
            <person name="Kavagutti S V."/>
        </authorList>
    </citation>
    <scope>NUCLEOTIDE SEQUENCE</scope>
</reference>
<dbReference type="EMBL" id="CAFBQG010000027">
    <property type="protein sequence ID" value="CAB5045959.1"/>
    <property type="molecule type" value="Genomic_DNA"/>
</dbReference>
<dbReference type="EMBL" id="CAESAI010000002">
    <property type="protein sequence ID" value="CAB4330602.1"/>
    <property type="molecule type" value="Genomic_DNA"/>
</dbReference>
<evidence type="ECO:0000313" key="3">
    <source>
        <dbReference type="EMBL" id="CAB4338540.1"/>
    </source>
</evidence>
<dbReference type="Gene3D" id="3.40.50.1100">
    <property type="match status" value="2"/>
</dbReference>
<evidence type="ECO:0000313" key="2">
    <source>
        <dbReference type="EMBL" id="CAB4330602.1"/>
    </source>
</evidence>
<proteinExistence type="predicted"/>
<name>A0A6J5YNV8_9ZZZZ</name>
<dbReference type="EMBL" id="CAFBPK010000004">
    <property type="protein sequence ID" value="CAB5012638.1"/>
    <property type="molecule type" value="Genomic_DNA"/>
</dbReference>
<dbReference type="InterPro" id="IPR001926">
    <property type="entry name" value="TrpB-like_PALP"/>
</dbReference>
<dbReference type="InterPro" id="IPR036052">
    <property type="entry name" value="TrpB-like_PALP_sf"/>
</dbReference>
<dbReference type="EMBL" id="CAEZYC010000004">
    <property type="protein sequence ID" value="CAB4698322.1"/>
    <property type="molecule type" value="Genomic_DNA"/>
</dbReference>
<evidence type="ECO:0000313" key="6">
    <source>
        <dbReference type="EMBL" id="CAB4795145.1"/>
    </source>
</evidence>
<feature type="domain" description="Tryptophan synthase beta chain-like PALP" evidence="1">
    <location>
        <begin position="35"/>
        <end position="338"/>
    </location>
</feature>
<dbReference type="SUPFAM" id="SSF53686">
    <property type="entry name" value="Tryptophan synthase beta subunit-like PLP-dependent enzymes"/>
    <property type="match status" value="1"/>
</dbReference>
<protein>
    <submittedName>
        <fullName evidence="2">Unannotated protein</fullName>
    </submittedName>
</protein>
<dbReference type="PANTHER" id="PTHR42937">
    <property type="match status" value="1"/>
</dbReference>
<organism evidence="2">
    <name type="scientific">freshwater metagenome</name>
    <dbReference type="NCBI Taxonomy" id="449393"/>
    <lineage>
        <taxon>unclassified sequences</taxon>
        <taxon>metagenomes</taxon>
        <taxon>ecological metagenomes</taxon>
    </lineage>
</organism>
<evidence type="ECO:0000313" key="9">
    <source>
        <dbReference type="EMBL" id="CAB5045959.1"/>
    </source>
</evidence>
<dbReference type="EMBL" id="CAEZZD010000132">
    <property type="protein sequence ID" value="CAB4754174.1"/>
    <property type="molecule type" value="Genomic_DNA"/>
</dbReference>
<evidence type="ECO:0000259" key="1">
    <source>
        <dbReference type="Pfam" id="PF00291"/>
    </source>
</evidence>
<dbReference type="EMBL" id="CAFBIX010000034">
    <property type="protein sequence ID" value="CAB4848830.1"/>
    <property type="molecule type" value="Genomic_DNA"/>
</dbReference>
<dbReference type="PANTHER" id="PTHR42937:SF1">
    <property type="entry name" value="DIAMINOPROPIONATE AMMONIA-LYASE"/>
    <property type="match status" value="1"/>
</dbReference>
<sequence>MTVAATTWYSNPAARNWSMPSPAKEVARFHQSLPNYAVTPLIELPEVASELGVGRIFVKDESARMNLSAFKILGAAWAVAQALTDGANPADIDEVKAAIDSENKPTLVAATDGNHGRAVAHMAKRLGLECAIVIPDGVSEQAINNIAGEGAEITLIDGDYDEAVELAKEITSTLDNAIHIQDMSWPGYEQIPNWIIEGYTTLCVETDEQLRQLGSGPANMVAVPVGVGAFLHSVLAHYRSQRANHPVVLSVEAIGAACVLRSLQTGELTSVQTVPTIMAGMNCGTPSSDSWPTHQAGVDAAIALTDDETRADLKVLADHGVDAGPCGAATLAGVRLALSTPQRRHELGITKVSVIVLFSTEGRAANPLQ</sequence>
<evidence type="ECO:0000313" key="5">
    <source>
        <dbReference type="EMBL" id="CAB4754174.1"/>
    </source>
</evidence>
<dbReference type="EMBL" id="CAESAD010000004">
    <property type="protein sequence ID" value="CAB4338540.1"/>
    <property type="molecule type" value="Genomic_DNA"/>
</dbReference>
<evidence type="ECO:0000313" key="8">
    <source>
        <dbReference type="EMBL" id="CAB5012638.1"/>
    </source>
</evidence>
<dbReference type="Pfam" id="PF00291">
    <property type="entry name" value="PALP"/>
    <property type="match status" value="1"/>
</dbReference>
<dbReference type="NCBIfam" id="NF006058">
    <property type="entry name" value="PRK08206.1"/>
    <property type="match status" value="1"/>
</dbReference>
<accession>A0A6J5YNV8</accession>
<evidence type="ECO:0000313" key="7">
    <source>
        <dbReference type="EMBL" id="CAB4848830.1"/>
    </source>
</evidence>